<protein>
    <recommendedName>
        <fullName evidence="6">Esterase</fullName>
    </recommendedName>
</protein>
<dbReference type="PANTHER" id="PTHR43037">
    <property type="entry name" value="UNNAMED PRODUCT-RELATED"/>
    <property type="match status" value="1"/>
</dbReference>
<proteinExistence type="predicted"/>
<evidence type="ECO:0000313" key="3">
    <source>
        <dbReference type="EMBL" id="BDT77888.1"/>
    </source>
</evidence>
<dbReference type="AlphaFoldDB" id="A0A9C7FCW5"/>
<evidence type="ECO:0000256" key="1">
    <source>
        <dbReference type="ARBA" id="ARBA00022729"/>
    </source>
</evidence>
<dbReference type="EMBL" id="AP026973">
    <property type="protein sequence ID" value="BDT77888.1"/>
    <property type="molecule type" value="Genomic_DNA"/>
</dbReference>
<accession>A0A9C7FCW5</accession>
<keyword evidence="5" id="KW-1185">Reference proteome</keyword>
<evidence type="ECO:0000313" key="5">
    <source>
        <dbReference type="Proteomes" id="UP001211204"/>
    </source>
</evidence>
<reference evidence="3 5" key="1">
    <citation type="submission" date="2022-11" db="EMBL/GenBank/DDBJ databases">
        <title>Complete Genome Sequences of three Polynucleobacter sp. Subcluster PnecC Strains KF022, KF023, and KF032 Isolated from a Shallow Eutrophic Lake in Japan.</title>
        <authorList>
            <person name="Ogata Y."/>
            <person name="Watanabe K."/>
            <person name="Takemine S."/>
            <person name="Shindo C."/>
            <person name="Kurokawa R."/>
            <person name="Suda W."/>
        </authorList>
    </citation>
    <scope>NUCLEOTIDE SEQUENCE</scope>
    <source>
        <strain evidence="3">KF023</strain>
        <strain evidence="4 5">KF032</strain>
    </source>
</reference>
<evidence type="ECO:0000313" key="4">
    <source>
        <dbReference type="EMBL" id="BDT79770.1"/>
    </source>
</evidence>
<dbReference type="KEGG" id="pyt:PKF023_16910"/>
<dbReference type="SUPFAM" id="SSF53474">
    <property type="entry name" value="alpha/beta-Hydrolases"/>
    <property type="match status" value="1"/>
</dbReference>
<keyword evidence="2" id="KW-0378">Hydrolase</keyword>
<keyword evidence="1" id="KW-0732">Signal</keyword>
<dbReference type="GO" id="GO:0016787">
    <property type="term" value="F:hydrolase activity"/>
    <property type="evidence" value="ECO:0007669"/>
    <property type="project" value="UniProtKB-KW"/>
</dbReference>
<dbReference type="InterPro" id="IPR050955">
    <property type="entry name" value="Plant_Biomass_Hydrol_Est"/>
</dbReference>
<dbReference type="Gene3D" id="3.40.50.1820">
    <property type="entry name" value="alpha/beta hydrolase"/>
    <property type="match status" value="1"/>
</dbReference>
<gene>
    <name evidence="3" type="ORF">PKF023_16910</name>
    <name evidence="4" type="ORF">PKF032_16580</name>
</gene>
<dbReference type="PANTHER" id="PTHR43037:SF5">
    <property type="entry name" value="FERULOYL ESTERASE"/>
    <property type="match status" value="1"/>
</dbReference>
<organism evidence="3">
    <name type="scientific">Polynucleobacter yangtzensis</name>
    <dbReference type="NCBI Taxonomy" id="1743159"/>
    <lineage>
        <taxon>Bacteria</taxon>
        <taxon>Pseudomonadati</taxon>
        <taxon>Pseudomonadota</taxon>
        <taxon>Betaproteobacteria</taxon>
        <taxon>Burkholderiales</taxon>
        <taxon>Burkholderiaceae</taxon>
        <taxon>Polynucleobacter</taxon>
    </lineage>
</organism>
<evidence type="ECO:0008006" key="6">
    <source>
        <dbReference type="Google" id="ProtNLM"/>
    </source>
</evidence>
<sequence>MATFDTSFLGDSLLGRLSFRSGTLPDKQALPAGRHNLGIASERDAVLIVPDGLQPGVPVSLLVMFHGAGGSADKVLPFLIDHASQHGFLLLLPQSQFPTWDLVVGGNGPDLERLEKALREVASRFYIDPSHLGFAGFSDGGSYALSVGVTNGDVVSHVIAFSAGFMSAFQQNGTPRIFIAHGLEDEQLPIETSARPHVAKLKAVGYDVTSLEFMGPHRIEPAVVGLAIDFFLKPTAQ</sequence>
<dbReference type="Proteomes" id="UP001211097">
    <property type="component" value="Chromosome"/>
</dbReference>
<dbReference type="Proteomes" id="UP001211204">
    <property type="component" value="Chromosome"/>
</dbReference>
<evidence type="ECO:0000256" key="2">
    <source>
        <dbReference type="ARBA" id="ARBA00022801"/>
    </source>
</evidence>
<dbReference type="RefSeq" id="WP_281742367.1">
    <property type="nucleotide sequence ID" value="NZ_AP026973.1"/>
</dbReference>
<name>A0A9C7FCW5_9BURK</name>
<dbReference type="InterPro" id="IPR029058">
    <property type="entry name" value="AB_hydrolase_fold"/>
</dbReference>
<dbReference type="EMBL" id="AP026974">
    <property type="protein sequence ID" value="BDT79770.1"/>
    <property type="molecule type" value="Genomic_DNA"/>
</dbReference>